<sequence length="237" mass="28187">MKGVERIDKECQRRLLMDIIRHLYRNKVCTLAMQMKFEKAPGTYPSEEHFLKLQLLPKDLYLEQFYKEPAKFDLLHELEMLFRNYNTEIEVAMKHIADPLIDDATKRRDFGTLRFKPDYLSFEILKVMNHIWKDRKQGTEGILDSNKDLSTKNAVDMAEIIREKQEKNKRNNARVENWGEIDKRLLESDKETDKFYIPLFSNDSDYDTRLEEDVRIECGCNAKGEEKIHMISFGTRP</sequence>
<dbReference type="AlphaFoldDB" id="A0A9D2HWS7"/>
<evidence type="ECO:0000313" key="1">
    <source>
        <dbReference type="EMBL" id="HJA85237.1"/>
    </source>
</evidence>
<accession>A0A9D2HWS7</accession>
<dbReference type="Proteomes" id="UP000823862">
    <property type="component" value="Unassembled WGS sequence"/>
</dbReference>
<name>A0A9D2HWS7_9BACE</name>
<reference evidence="1" key="2">
    <citation type="submission" date="2021-04" db="EMBL/GenBank/DDBJ databases">
        <authorList>
            <person name="Gilroy R."/>
        </authorList>
    </citation>
    <scope>NUCLEOTIDE SEQUENCE</scope>
    <source>
        <strain evidence="1">ChiHjej12B11-9795</strain>
    </source>
</reference>
<comment type="caution">
    <text evidence="1">The sequence shown here is derived from an EMBL/GenBank/DDBJ whole genome shotgun (WGS) entry which is preliminary data.</text>
</comment>
<proteinExistence type="predicted"/>
<gene>
    <name evidence="1" type="ORF">H9950_03400</name>
</gene>
<protein>
    <submittedName>
        <fullName evidence="1">Uncharacterized protein</fullName>
    </submittedName>
</protein>
<evidence type="ECO:0000313" key="2">
    <source>
        <dbReference type="Proteomes" id="UP000823862"/>
    </source>
</evidence>
<organism evidence="1 2">
    <name type="scientific">Candidatus Bacteroides avicola</name>
    <dbReference type="NCBI Taxonomy" id="2838468"/>
    <lineage>
        <taxon>Bacteria</taxon>
        <taxon>Pseudomonadati</taxon>
        <taxon>Bacteroidota</taxon>
        <taxon>Bacteroidia</taxon>
        <taxon>Bacteroidales</taxon>
        <taxon>Bacteroidaceae</taxon>
        <taxon>Bacteroides</taxon>
    </lineage>
</organism>
<dbReference type="EMBL" id="DWZI01000018">
    <property type="protein sequence ID" value="HJA85237.1"/>
    <property type="molecule type" value="Genomic_DNA"/>
</dbReference>
<reference evidence="1" key="1">
    <citation type="journal article" date="2021" name="PeerJ">
        <title>Extensive microbial diversity within the chicken gut microbiome revealed by metagenomics and culture.</title>
        <authorList>
            <person name="Gilroy R."/>
            <person name="Ravi A."/>
            <person name="Getino M."/>
            <person name="Pursley I."/>
            <person name="Horton D.L."/>
            <person name="Alikhan N.F."/>
            <person name="Baker D."/>
            <person name="Gharbi K."/>
            <person name="Hall N."/>
            <person name="Watson M."/>
            <person name="Adriaenssens E.M."/>
            <person name="Foster-Nyarko E."/>
            <person name="Jarju S."/>
            <person name="Secka A."/>
            <person name="Antonio M."/>
            <person name="Oren A."/>
            <person name="Chaudhuri R.R."/>
            <person name="La Ragione R."/>
            <person name="Hildebrand F."/>
            <person name="Pallen M.J."/>
        </authorList>
    </citation>
    <scope>NUCLEOTIDE SEQUENCE</scope>
    <source>
        <strain evidence="1">ChiHjej12B11-9795</strain>
    </source>
</reference>